<proteinExistence type="predicted"/>
<evidence type="ECO:0000256" key="1">
    <source>
        <dbReference type="SAM" id="MobiDB-lite"/>
    </source>
</evidence>
<organism evidence="2 3">
    <name type="scientific">Dorcoceras hygrometricum</name>
    <dbReference type="NCBI Taxonomy" id="472368"/>
    <lineage>
        <taxon>Eukaryota</taxon>
        <taxon>Viridiplantae</taxon>
        <taxon>Streptophyta</taxon>
        <taxon>Embryophyta</taxon>
        <taxon>Tracheophyta</taxon>
        <taxon>Spermatophyta</taxon>
        <taxon>Magnoliopsida</taxon>
        <taxon>eudicotyledons</taxon>
        <taxon>Gunneridae</taxon>
        <taxon>Pentapetalae</taxon>
        <taxon>asterids</taxon>
        <taxon>lamiids</taxon>
        <taxon>Lamiales</taxon>
        <taxon>Gesneriaceae</taxon>
        <taxon>Didymocarpoideae</taxon>
        <taxon>Trichosporeae</taxon>
        <taxon>Loxocarpinae</taxon>
        <taxon>Dorcoceras</taxon>
    </lineage>
</organism>
<dbReference type="AlphaFoldDB" id="A0A2Z7D5Y6"/>
<protein>
    <recommendedName>
        <fullName evidence="4">Dystroglycan-like</fullName>
    </recommendedName>
</protein>
<accession>A0A2Z7D5Y6</accession>
<dbReference type="EMBL" id="KQ989101">
    <property type="protein sequence ID" value="KZV54835.1"/>
    <property type="molecule type" value="Genomic_DNA"/>
</dbReference>
<reference evidence="2 3" key="1">
    <citation type="journal article" date="2015" name="Proc. Natl. Acad. Sci. U.S.A.">
        <title>The resurrection genome of Boea hygrometrica: A blueprint for survival of dehydration.</title>
        <authorList>
            <person name="Xiao L."/>
            <person name="Yang G."/>
            <person name="Zhang L."/>
            <person name="Yang X."/>
            <person name="Zhao S."/>
            <person name="Ji Z."/>
            <person name="Zhou Q."/>
            <person name="Hu M."/>
            <person name="Wang Y."/>
            <person name="Chen M."/>
            <person name="Xu Y."/>
            <person name="Jin H."/>
            <person name="Xiao X."/>
            <person name="Hu G."/>
            <person name="Bao F."/>
            <person name="Hu Y."/>
            <person name="Wan P."/>
            <person name="Li L."/>
            <person name="Deng X."/>
            <person name="Kuang T."/>
            <person name="Xiang C."/>
            <person name="Zhu J.K."/>
            <person name="Oliver M.J."/>
            <person name="He Y."/>
        </authorList>
    </citation>
    <scope>NUCLEOTIDE SEQUENCE [LARGE SCALE GENOMIC DNA]</scope>
    <source>
        <strain evidence="3">cv. XS01</strain>
    </source>
</reference>
<feature type="region of interest" description="Disordered" evidence="1">
    <location>
        <begin position="280"/>
        <end position="300"/>
    </location>
</feature>
<gene>
    <name evidence="2" type="ORF">F511_39140</name>
</gene>
<name>A0A2Z7D5Y6_9LAMI</name>
<evidence type="ECO:0008006" key="4">
    <source>
        <dbReference type="Google" id="ProtNLM"/>
    </source>
</evidence>
<feature type="region of interest" description="Disordered" evidence="1">
    <location>
        <begin position="234"/>
        <end position="264"/>
    </location>
</feature>
<keyword evidence="3" id="KW-1185">Reference proteome</keyword>
<dbReference type="OrthoDB" id="1751168at2759"/>
<evidence type="ECO:0000313" key="2">
    <source>
        <dbReference type="EMBL" id="KZV54835.1"/>
    </source>
</evidence>
<evidence type="ECO:0000313" key="3">
    <source>
        <dbReference type="Proteomes" id="UP000250235"/>
    </source>
</evidence>
<sequence length="300" mass="33144">MASFAVNALQVNFESVLSMEDAGMVSMSRILEKSGLRGFLGILGSVFEEALNQFFANASVIAGKIVSTVTKRKMVITQDVFSEIFHFPTEGMVSFSGLLAQAVAAMKEMFSVTDIPFMTSNKKKDMKVEYRPLHDIVAKSLSSKIGSFDVVTTERFEIIVAISTGLKINWVHFLFKTLVGMVSLPGNSLQVLNNKSVLTYMKKNQAAPQAGETRSDDDERPLAKLMEAIPAGQVSKRKSVTAQSSSESKALELQSEIKNKHRTKRPKLVKPILVELEQSASKDLPLPVQTTTELKRPRFH</sequence>
<dbReference type="Proteomes" id="UP000250235">
    <property type="component" value="Unassembled WGS sequence"/>
</dbReference>